<evidence type="ECO:0000313" key="2">
    <source>
        <dbReference type="Proteomes" id="UP001153331"/>
    </source>
</evidence>
<sequence>MAATEEMVAGAGWISDDSSFYGDEDEQEHQESLSNQNTPKAFWSSHSKDLNAIVSPTKLQARKQVVSDVDATPTKKVMPLTTSTRANKLPGFSGLDRKAMEEERLGRLGKGKRKRDNSPAVTPRRELFNPMEGQAFSWQLGEPAEAFVKRVPPLTTSAETCEWIWAANPYRDPRDKSAAPRVADFKDRGAKLLADSLQKRNDIQEKGRFGPRSTVARAWNQEARALQHSLTKLAVETGVLSGKWMLFPKDKEVTQTWRIVVEAVITDRLGPMAKVAPEDGKDERLICVYTKDFRNEDDVLRVLKELEDMDLLRHDRSIYYKSDAFTYLDLYSATANRYGLQASLYNSQKMLAAARTAELSASQNTASQQERRILKNFY</sequence>
<keyword evidence="2" id="KW-1185">Reference proteome</keyword>
<reference evidence="1" key="1">
    <citation type="submission" date="2022-11" db="EMBL/GenBank/DDBJ databases">
        <title>Genome Sequence of Boeremia exigua.</title>
        <authorList>
            <person name="Buettner E."/>
        </authorList>
    </citation>
    <scope>NUCLEOTIDE SEQUENCE</scope>
    <source>
        <strain evidence="1">CU02</strain>
    </source>
</reference>
<comment type="caution">
    <text evidence="1">The sequence shown here is derived from an EMBL/GenBank/DDBJ whole genome shotgun (WGS) entry which is preliminary data.</text>
</comment>
<accession>A0ACC2IM64</accession>
<dbReference type="Proteomes" id="UP001153331">
    <property type="component" value="Unassembled WGS sequence"/>
</dbReference>
<proteinExistence type="predicted"/>
<dbReference type="EMBL" id="JAPHNI010000100">
    <property type="protein sequence ID" value="KAJ8116298.1"/>
    <property type="molecule type" value="Genomic_DNA"/>
</dbReference>
<evidence type="ECO:0000313" key="1">
    <source>
        <dbReference type="EMBL" id="KAJ8116298.1"/>
    </source>
</evidence>
<organism evidence="1 2">
    <name type="scientific">Boeremia exigua</name>
    <dbReference type="NCBI Taxonomy" id="749465"/>
    <lineage>
        <taxon>Eukaryota</taxon>
        <taxon>Fungi</taxon>
        <taxon>Dikarya</taxon>
        <taxon>Ascomycota</taxon>
        <taxon>Pezizomycotina</taxon>
        <taxon>Dothideomycetes</taxon>
        <taxon>Pleosporomycetidae</taxon>
        <taxon>Pleosporales</taxon>
        <taxon>Pleosporineae</taxon>
        <taxon>Didymellaceae</taxon>
        <taxon>Boeremia</taxon>
    </lineage>
</organism>
<protein>
    <submittedName>
        <fullName evidence="1">Uncharacterized protein</fullName>
    </submittedName>
</protein>
<name>A0ACC2IM64_9PLEO</name>
<gene>
    <name evidence="1" type="ORF">OPT61_g2241</name>
</gene>